<keyword evidence="8" id="KW-1003">Cell membrane</keyword>
<reference evidence="9 10" key="1">
    <citation type="journal article" date="2016" name="Int. J. Syst. Evol. Microbiol.">
        <title>Descriptions of Anaerotaenia torta gen. nov., sp. nov. and Anaerocolumna cellulosilytica gen. nov., sp. nov. isolated from a methanogenic reactor of cattle waste.</title>
        <authorList>
            <person name="Uek A."/>
            <person name="Ohtaki Y."/>
            <person name="Kaku N."/>
            <person name="Ueki K."/>
        </authorList>
    </citation>
    <scope>NUCLEOTIDE SEQUENCE [LARGE SCALE GENOMIC DNA]</scope>
    <source>
        <strain evidence="9 10">SN021</strain>
    </source>
</reference>
<name>A0A6S6R989_9FIRM</name>
<dbReference type="KEGG" id="acel:acsn021_42460"/>
<evidence type="ECO:0000313" key="10">
    <source>
        <dbReference type="Proteomes" id="UP000515561"/>
    </source>
</evidence>
<feature type="binding site" evidence="8">
    <location>
        <position position="392"/>
    </location>
    <ligand>
        <name>[4Fe-4S] cluster</name>
        <dbReference type="ChEBI" id="CHEBI:49883"/>
        <label>2</label>
    </ligand>
</feature>
<evidence type="ECO:0000256" key="2">
    <source>
        <dbReference type="ARBA" id="ARBA00022485"/>
    </source>
</evidence>
<feature type="binding site" evidence="8">
    <location>
        <position position="431"/>
    </location>
    <ligand>
        <name>[4Fe-4S] cluster</name>
        <dbReference type="ChEBI" id="CHEBI:49883"/>
        <label>1</label>
    </ligand>
</feature>
<dbReference type="Gene3D" id="3.30.70.20">
    <property type="match status" value="1"/>
</dbReference>
<dbReference type="GO" id="GO:0005886">
    <property type="term" value="C:plasma membrane"/>
    <property type="evidence" value="ECO:0007669"/>
    <property type="project" value="UniProtKB-SubCell"/>
</dbReference>
<feature type="binding site" evidence="8">
    <location>
        <position position="388"/>
    </location>
    <ligand>
        <name>[4Fe-4S] cluster</name>
        <dbReference type="ChEBI" id="CHEBI:49883"/>
        <label>1</label>
    </ligand>
</feature>
<evidence type="ECO:0000256" key="1">
    <source>
        <dbReference type="ARBA" id="ARBA00022448"/>
    </source>
</evidence>
<dbReference type="InterPro" id="IPR026902">
    <property type="entry name" value="RnfC_N"/>
</dbReference>
<dbReference type="InterPro" id="IPR017900">
    <property type="entry name" value="4Fe4S_Fe_S_CS"/>
</dbReference>
<keyword evidence="3 8" id="KW-0479">Metal-binding</keyword>
<evidence type="ECO:0000313" key="9">
    <source>
        <dbReference type="EMBL" id="BCJ96677.1"/>
    </source>
</evidence>
<keyword evidence="4 8" id="KW-0677">Repeat</keyword>
<dbReference type="Gene3D" id="3.40.50.11540">
    <property type="entry name" value="NADH-ubiquinone oxidoreductase 51kDa subunit"/>
    <property type="match status" value="1"/>
</dbReference>
<dbReference type="GO" id="GO:0046872">
    <property type="term" value="F:metal ion binding"/>
    <property type="evidence" value="ECO:0007669"/>
    <property type="project" value="UniProtKB-KW"/>
</dbReference>
<dbReference type="PANTHER" id="PTHR43034:SF2">
    <property type="entry name" value="ION-TRANSLOCATING OXIDOREDUCTASE COMPLEX SUBUNIT C"/>
    <property type="match status" value="1"/>
</dbReference>
<feature type="binding site" evidence="8">
    <location>
        <position position="427"/>
    </location>
    <ligand>
        <name>[4Fe-4S] cluster</name>
        <dbReference type="ChEBI" id="CHEBI:49883"/>
        <label>2</label>
    </ligand>
</feature>
<evidence type="ECO:0000256" key="7">
    <source>
        <dbReference type="ARBA" id="ARBA00023014"/>
    </source>
</evidence>
<comment type="function">
    <text evidence="8">Part of a membrane-bound complex that couples electron transfer with translocation of ions across the membrane.</text>
</comment>
<dbReference type="SUPFAM" id="SSF46548">
    <property type="entry name" value="alpha-helical ferredoxin"/>
    <property type="match status" value="1"/>
</dbReference>
<dbReference type="HAMAP" id="MF_00461">
    <property type="entry name" value="RsxC_RnfC"/>
    <property type="match status" value="1"/>
</dbReference>
<keyword evidence="1 8" id="KW-0813">Transport</keyword>
<dbReference type="NCBIfam" id="NF003454">
    <property type="entry name" value="PRK05035.1"/>
    <property type="match status" value="1"/>
</dbReference>
<evidence type="ECO:0000256" key="6">
    <source>
        <dbReference type="ARBA" id="ARBA00023004"/>
    </source>
</evidence>
<dbReference type="Pfam" id="PF13375">
    <property type="entry name" value="RnfC_N"/>
    <property type="match status" value="1"/>
</dbReference>
<organism evidence="9 10">
    <name type="scientific">Anaerocolumna cellulosilytica</name>
    <dbReference type="NCBI Taxonomy" id="433286"/>
    <lineage>
        <taxon>Bacteria</taxon>
        <taxon>Bacillati</taxon>
        <taxon>Bacillota</taxon>
        <taxon>Clostridia</taxon>
        <taxon>Lachnospirales</taxon>
        <taxon>Lachnospiraceae</taxon>
        <taxon>Anaerocolumna</taxon>
    </lineage>
</organism>
<dbReference type="GO" id="GO:0009055">
    <property type="term" value="F:electron transfer activity"/>
    <property type="evidence" value="ECO:0007669"/>
    <property type="project" value="InterPro"/>
</dbReference>
<feature type="binding site" evidence="8">
    <location>
        <position position="385"/>
    </location>
    <ligand>
        <name>[4Fe-4S] cluster</name>
        <dbReference type="ChEBI" id="CHEBI:49883"/>
        <label>1</label>
    </ligand>
</feature>
<evidence type="ECO:0000256" key="3">
    <source>
        <dbReference type="ARBA" id="ARBA00022723"/>
    </source>
</evidence>
<keyword evidence="5 8" id="KW-0249">Electron transport</keyword>
<protein>
    <recommendedName>
        <fullName evidence="8">Ion-translocating oxidoreductase complex subunit C</fullName>
        <ecNumber evidence="8">7.-.-.-</ecNumber>
    </recommendedName>
    <alternativeName>
        <fullName evidence="8">Rnf electron transport complex subunit C</fullName>
    </alternativeName>
</protein>
<keyword evidence="10" id="KW-1185">Reference proteome</keyword>
<dbReference type="PROSITE" id="PS00198">
    <property type="entry name" value="4FE4S_FER_1"/>
    <property type="match status" value="1"/>
</dbReference>
<dbReference type="AlphaFoldDB" id="A0A6S6R989"/>
<dbReference type="InterPro" id="IPR017896">
    <property type="entry name" value="4Fe4S_Fe-S-bd"/>
</dbReference>
<dbReference type="InterPro" id="IPR010208">
    <property type="entry name" value="Ion_transpt_RnfC/RsxC"/>
</dbReference>
<dbReference type="Proteomes" id="UP000515561">
    <property type="component" value="Chromosome"/>
</dbReference>
<evidence type="ECO:0000256" key="5">
    <source>
        <dbReference type="ARBA" id="ARBA00022982"/>
    </source>
</evidence>
<evidence type="ECO:0000256" key="8">
    <source>
        <dbReference type="HAMAP-Rule" id="MF_00461"/>
    </source>
</evidence>
<keyword evidence="6 8" id="KW-0408">Iron</keyword>
<comment type="cofactor">
    <cofactor evidence="8">
        <name>[4Fe-4S] cluster</name>
        <dbReference type="ChEBI" id="CHEBI:49883"/>
    </cofactor>
    <text evidence="8">Binds 2 [4Fe-4S] clusters per subunit.</text>
</comment>
<keyword evidence="8" id="KW-1278">Translocase</keyword>
<comment type="subcellular location">
    <subcellularLocation>
        <location evidence="8">Cell membrane</location>
        <topology evidence="8">Peripheral membrane protein</topology>
    </subcellularLocation>
</comment>
<dbReference type="InterPro" id="IPR011538">
    <property type="entry name" value="Nuo51_FMN-bd"/>
</dbReference>
<comment type="subunit">
    <text evidence="8">The complex is composed of six subunits: RnfA, RnfB, RnfC, RnfD, RnfE and RnfG.</text>
</comment>
<keyword evidence="8" id="KW-0472">Membrane</keyword>
<keyword evidence="7 8" id="KW-0411">Iron-sulfur</keyword>
<gene>
    <name evidence="8 9" type="primary">rnfC</name>
    <name evidence="9" type="ORF">acsn021_42460</name>
</gene>
<feature type="binding site" evidence="8">
    <location>
        <position position="424"/>
    </location>
    <ligand>
        <name>[4Fe-4S] cluster</name>
        <dbReference type="ChEBI" id="CHEBI:49883"/>
        <label>2</label>
    </ligand>
</feature>
<dbReference type="PROSITE" id="PS51379">
    <property type="entry name" value="4FE4S_FER_2"/>
    <property type="match status" value="2"/>
</dbReference>
<sequence length="454" mass="49393">MQFYAILLKERGIKNMGTATFKGGIHTYEGKELTQDKQTKVLMPKGELVYPMSQHIGAPAKSIVAKGDYVLMGQKIGEADGAISANVISAVSGTVKAVEPRLTSSGLMVESVIIENDNLYKPIEGLGEKRDYAKLSKEQIRSIIKESGIVGLGGAAFPTQVKLTPGDDSKIDTVIINAAECEPYLTSDYRMMLEEPEKIMNGLKIILKLFPNAKGIIGIEDNKPEAIKKLTELVNGEDKIEIKALKTKYPQGGERQLVYAVTGRKLNSTILPYQVGCVVNNVDTAIAIYMAVAESTPLMRRIVTVAGDAVKEPGNFNVKTGTNFREVLEAAGGLTEEPEKMISGGPMMGQALFSLDIPVSKTTSALLCFTKDYVADMEPSSCIRCGRCGYACPAQIIPQKMYICSQNNDAEGFIKLDGMECCECGCCTYVCPAKLSLTQSFRQMKRSILESRKK</sequence>
<dbReference type="EMBL" id="AP023367">
    <property type="protein sequence ID" value="BCJ96677.1"/>
    <property type="molecule type" value="Genomic_DNA"/>
</dbReference>
<dbReference type="GO" id="GO:0051539">
    <property type="term" value="F:4 iron, 4 sulfur cluster binding"/>
    <property type="evidence" value="ECO:0007669"/>
    <property type="project" value="UniProtKB-KW"/>
</dbReference>
<feature type="binding site" evidence="8">
    <location>
        <position position="382"/>
    </location>
    <ligand>
        <name>[4Fe-4S] cluster</name>
        <dbReference type="ChEBI" id="CHEBI:49883"/>
        <label>1</label>
    </ligand>
</feature>
<accession>A0A6S6R989</accession>
<dbReference type="PANTHER" id="PTHR43034">
    <property type="entry name" value="ION-TRANSLOCATING OXIDOREDUCTASE COMPLEX SUBUNIT C"/>
    <property type="match status" value="1"/>
</dbReference>
<comment type="similarity">
    <text evidence="8">Belongs to the 4Fe4S bacterial-type ferredoxin family. RnfC subfamily.</text>
</comment>
<dbReference type="Pfam" id="PF10531">
    <property type="entry name" value="SLBB"/>
    <property type="match status" value="1"/>
</dbReference>
<dbReference type="Gene3D" id="3.10.20.600">
    <property type="match status" value="1"/>
</dbReference>
<dbReference type="SUPFAM" id="SSF142019">
    <property type="entry name" value="Nqo1 FMN-binding domain-like"/>
    <property type="match status" value="1"/>
</dbReference>
<feature type="binding site" evidence="8">
    <location>
        <position position="421"/>
    </location>
    <ligand>
        <name>[4Fe-4S] cluster</name>
        <dbReference type="ChEBI" id="CHEBI:49883"/>
        <label>2</label>
    </ligand>
</feature>
<dbReference type="NCBIfam" id="TIGR01945">
    <property type="entry name" value="rnfC"/>
    <property type="match status" value="1"/>
</dbReference>
<proteinExistence type="inferred from homology"/>
<dbReference type="GO" id="GO:0022900">
    <property type="term" value="P:electron transport chain"/>
    <property type="evidence" value="ECO:0007669"/>
    <property type="project" value="UniProtKB-UniRule"/>
</dbReference>
<dbReference type="InterPro" id="IPR037225">
    <property type="entry name" value="Nuo51_FMN-bd_sf"/>
</dbReference>
<dbReference type="Pfam" id="PF01512">
    <property type="entry name" value="Complex1_51K"/>
    <property type="match status" value="1"/>
</dbReference>
<evidence type="ECO:0000256" key="4">
    <source>
        <dbReference type="ARBA" id="ARBA00022737"/>
    </source>
</evidence>
<dbReference type="EC" id="7.-.-.-" evidence="8"/>
<keyword evidence="2 8" id="KW-0004">4Fe-4S</keyword>
<dbReference type="InterPro" id="IPR019554">
    <property type="entry name" value="Soluble_ligand-bd"/>
</dbReference>